<accession>A0A6H1U5U3</accession>
<gene>
    <name evidence="1" type="ORF">HCG48_22315</name>
</gene>
<dbReference type="Pfam" id="PF11209">
    <property type="entry name" value="LmeA"/>
    <property type="match status" value="1"/>
</dbReference>
<name>A0A6H1U5U3_9CYAN</name>
<dbReference type="KEGG" id="oxy:HCG48_22315"/>
<dbReference type="AlphaFoldDB" id="A0A6H1U5U3"/>
<sequence length="271" mass="29943">MEFLTIVLAGLLGLGSPVGTVFDTAAEKAVLSGLHSADNLTVRMDNSPNYLWFGGKIDRLRVAGRGLYLTPDLRIDTLELETDRLNVDLDRLREEGSESLPLFLREPLQGAVRLVLTEADLNRFIQSPAFLEQVGVVGEQIAEGTAAETQGDRYEVVNPRLDFLGNDRLAFQVEIRDRRDGESLQVRVNSGLAVISGHRLELVEPKISLGDRELPPKAIELIAKAVRERANLQQYEDRGLLARILEFSMTDEAIEIAGFIKIQDASAPISP</sequence>
<evidence type="ECO:0000313" key="1">
    <source>
        <dbReference type="EMBL" id="QIZ72999.1"/>
    </source>
</evidence>
<proteinExistence type="predicted"/>
<dbReference type="InterPro" id="IPR021373">
    <property type="entry name" value="DUF2993"/>
</dbReference>
<reference evidence="1 2" key="1">
    <citation type="submission" date="2020-04" db="EMBL/GenBank/DDBJ databases">
        <authorList>
            <person name="Basu S."/>
            <person name="Maruthanayagam V."/>
            <person name="Chakraborty S."/>
            <person name="Pramanik A."/>
            <person name="Mukherjee J."/>
            <person name="Brink B."/>
        </authorList>
    </citation>
    <scope>NUCLEOTIDE SEQUENCE [LARGE SCALE GENOMIC DNA]</scope>
    <source>
        <strain evidence="1 2">AP17</strain>
    </source>
</reference>
<organism evidence="1 2">
    <name type="scientific">Oxynema aestuarii AP17</name>
    <dbReference type="NCBI Taxonomy" id="2064643"/>
    <lineage>
        <taxon>Bacteria</taxon>
        <taxon>Bacillati</taxon>
        <taxon>Cyanobacteriota</taxon>
        <taxon>Cyanophyceae</taxon>
        <taxon>Oscillatoriophycideae</taxon>
        <taxon>Oscillatoriales</taxon>
        <taxon>Oscillatoriaceae</taxon>
        <taxon>Oxynema</taxon>
        <taxon>Oxynema aestuarii</taxon>
    </lineage>
</organism>
<evidence type="ECO:0000313" key="2">
    <source>
        <dbReference type="Proteomes" id="UP000500857"/>
    </source>
</evidence>
<protein>
    <submittedName>
        <fullName evidence="1">DUF2993 domain-containing protein</fullName>
    </submittedName>
</protein>
<dbReference type="RefSeq" id="WP_168571146.1">
    <property type="nucleotide sequence ID" value="NZ_CP051167.1"/>
</dbReference>
<dbReference type="EMBL" id="CP051167">
    <property type="protein sequence ID" value="QIZ72999.1"/>
    <property type="molecule type" value="Genomic_DNA"/>
</dbReference>
<dbReference type="Proteomes" id="UP000500857">
    <property type="component" value="Chromosome"/>
</dbReference>
<keyword evidence="2" id="KW-1185">Reference proteome</keyword>